<proteinExistence type="predicted"/>
<reference evidence="1 2" key="1">
    <citation type="journal article" date="2015" name="Genome Announc.">
        <title>Complete Genome Sequence of Pelosinus fermentans JBW45, a Member of a Remarkably Competitive Group of Negativicutes in the Firmicutes Phylum.</title>
        <authorList>
            <person name="De Leon K.B."/>
            <person name="Utturkar S.M."/>
            <person name="Camilleri L.B."/>
            <person name="Elias D.A."/>
            <person name="Arkin A.P."/>
            <person name="Fields M.W."/>
            <person name="Brown S.D."/>
            <person name="Wall J.D."/>
        </authorList>
    </citation>
    <scope>NUCLEOTIDE SEQUENCE [LARGE SCALE GENOMIC DNA]</scope>
    <source>
        <strain evidence="1 2">JBW45</strain>
    </source>
</reference>
<evidence type="ECO:0000313" key="2">
    <source>
        <dbReference type="Proteomes" id="UP000005361"/>
    </source>
</evidence>
<organism evidence="1 2">
    <name type="scientific">Pelosinus fermentans JBW45</name>
    <dbReference type="NCBI Taxonomy" id="1192197"/>
    <lineage>
        <taxon>Bacteria</taxon>
        <taxon>Bacillati</taxon>
        <taxon>Bacillota</taxon>
        <taxon>Negativicutes</taxon>
        <taxon>Selenomonadales</taxon>
        <taxon>Sporomusaceae</taxon>
        <taxon>Pelosinus</taxon>
    </lineage>
</organism>
<reference evidence="2" key="2">
    <citation type="submission" date="2015-02" db="EMBL/GenBank/DDBJ databases">
        <title>Complete Genome Sequence of Pelosinus fermentans JBW45.</title>
        <authorList>
            <person name="De Leon K.B."/>
            <person name="Utturkar S.M."/>
            <person name="Camilleri L.B."/>
            <person name="Arkin A.P."/>
            <person name="Fields M.W."/>
            <person name="Brown S.D."/>
            <person name="Wall J.D."/>
        </authorList>
    </citation>
    <scope>NUCLEOTIDE SEQUENCE [LARGE SCALE GENOMIC DNA]</scope>
    <source>
        <strain evidence="2">JBW45</strain>
    </source>
</reference>
<dbReference type="Proteomes" id="UP000005361">
    <property type="component" value="Chromosome"/>
</dbReference>
<dbReference type="KEGG" id="pft:JBW_04514"/>
<dbReference type="RefSeq" id="WP_007955160.1">
    <property type="nucleotide sequence ID" value="NZ_CP010978.1"/>
</dbReference>
<dbReference type="AlphaFoldDB" id="I9DJX4"/>
<name>I9DJX4_9FIRM</name>
<dbReference type="EMBL" id="CP010978">
    <property type="protein sequence ID" value="AJQ29843.1"/>
    <property type="molecule type" value="Genomic_DNA"/>
</dbReference>
<protein>
    <submittedName>
        <fullName evidence="1">Cache domain containing protein</fullName>
    </submittedName>
</protein>
<dbReference type="STRING" id="1192197.JBW_04514"/>
<sequence length="166" mass="18009">MIIAVPVLEEGKLVKIITGNVSLQRISDLIKEIKFKENGFATLIDDSGMIIAHGKRPELNGKLNISTKKLDPELQVENTGVDDHYKQLFEDAKSGSKTSGLYTDLDGIRNIDQIAVGSQELVKSIQSIDCESKTNAAETLNVSAVSEEQLASMEEIASASQVSHPI</sequence>
<dbReference type="Gene3D" id="3.30.450.20">
    <property type="entry name" value="PAS domain"/>
    <property type="match status" value="1"/>
</dbReference>
<gene>
    <name evidence="1" type="ORF">JBW_04514</name>
</gene>
<evidence type="ECO:0000313" key="1">
    <source>
        <dbReference type="EMBL" id="AJQ29843.1"/>
    </source>
</evidence>
<dbReference type="HOGENOM" id="CLU_1601119_0_0_9"/>
<accession>I9DJX4</accession>